<reference evidence="1 2" key="1">
    <citation type="submission" date="2018-11" db="EMBL/GenBank/DDBJ databases">
        <title>Sequencing the genomes of 1000 actinobacteria strains.</title>
        <authorList>
            <person name="Klenk H.-P."/>
        </authorList>
    </citation>
    <scope>NUCLEOTIDE SEQUENCE [LARGE SCALE GENOMIC DNA]</scope>
    <source>
        <strain evidence="1 2">DSM 44780</strain>
    </source>
</reference>
<dbReference type="SUPFAM" id="SSF81923">
    <property type="entry name" value="Double Clp-N motif"/>
    <property type="match status" value="1"/>
</dbReference>
<dbReference type="AlphaFoldDB" id="A0A8G1XAT0"/>
<sequence length="330" mass="35462">MLDPITTTIVAKFAGTLFGQVAKPIIAAARDAVFGKPGTRAMEKAIRQAVEQGVEEVCAYGVPVEVVQHVLLMVQKLVEEQPDLGADLLGQQDHDAVVRLWTEAAEAAGWDLATFPVHYPDVVKGVTRHIPEKIRAMAGEAESPLNNRVVLAVLGKMESQLTDLQKLGTAVLSRDVPLADPLRETLEQAKATCQTTNSYFHTPHLLLALIRSPSTGVRALLDQQRAGLAAEIEGPLAIYVGRRGEDFVAFDWRELAAVQAARVAAIRLGSAVVTGRLLFLGVLETPSKTVQQLTAALGDELLAAVKRAVLTSPAVERIPTPGVVYQAPRE</sequence>
<dbReference type="InterPro" id="IPR036628">
    <property type="entry name" value="Clp_N_dom_sf"/>
</dbReference>
<comment type="caution">
    <text evidence="1">The sequence shown here is derived from an EMBL/GenBank/DDBJ whole genome shotgun (WGS) entry which is preliminary data.</text>
</comment>
<accession>A0A8G1XAT0</accession>
<evidence type="ECO:0000313" key="2">
    <source>
        <dbReference type="Proteomes" id="UP000267408"/>
    </source>
</evidence>
<dbReference type="EMBL" id="RJVJ01000002">
    <property type="protein sequence ID" value="ROR38178.1"/>
    <property type="molecule type" value="Genomic_DNA"/>
</dbReference>
<dbReference type="Proteomes" id="UP000267408">
    <property type="component" value="Unassembled WGS sequence"/>
</dbReference>
<name>A0A8G1XAT0_9ACTN</name>
<protein>
    <submittedName>
        <fullName evidence="1">Uncharacterized protein</fullName>
    </submittedName>
</protein>
<gene>
    <name evidence="1" type="ORF">EDD39_6352</name>
</gene>
<organism evidence="1 2">
    <name type="scientific">Kitasatospora cineracea</name>
    <dbReference type="NCBI Taxonomy" id="88074"/>
    <lineage>
        <taxon>Bacteria</taxon>
        <taxon>Bacillati</taxon>
        <taxon>Actinomycetota</taxon>
        <taxon>Actinomycetes</taxon>
        <taxon>Kitasatosporales</taxon>
        <taxon>Streptomycetaceae</taxon>
        <taxon>Kitasatospora</taxon>
    </lineage>
</organism>
<dbReference type="Gene3D" id="1.10.1780.10">
    <property type="entry name" value="Clp, N-terminal domain"/>
    <property type="match status" value="1"/>
</dbReference>
<evidence type="ECO:0000313" key="1">
    <source>
        <dbReference type="EMBL" id="ROR38178.1"/>
    </source>
</evidence>
<proteinExistence type="predicted"/>
<dbReference type="RefSeq" id="WP_123562612.1">
    <property type="nucleotide sequence ID" value="NZ_RJVJ01000002.1"/>
</dbReference>